<feature type="domain" description="PNPLA" evidence="8">
    <location>
        <begin position="303"/>
        <end position="463"/>
    </location>
</feature>
<name>A0ABT8SPK7_9CAUL</name>
<gene>
    <name evidence="9" type="ORF">Q0812_12815</name>
</gene>
<comment type="caution">
    <text evidence="5">Lacks conserved residue(s) required for the propagation of feature annotation.</text>
</comment>
<keyword evidence="2 5" id="KW-0378">Hydrolase</keyword>
<evidence type="ECO:0000259" key="8">
    <source>
        <dbReference type="PROSITE" id="PS51635"/>
    </source>
</evidence>
<evidence type="ECO:0000256" key="6">
    <source>
        <dbReference type="SAM" id="MobiDB-lite"/>
    </source>
</evidence>
<comment type="similarity">
    <text evidence="1">Belongs to the NTE family.</text>
</comment>
<protein>
    <submittedName>
        <fullName evidence="9">Patatin-like phospholipase family protein</fullName>
    </submittedName>
</protein>
<dbReference type="InterPro" id="IPR000595">
    <property type="entry name" value="cNMP-bd_dom"/>
</dbReference>
<dbReference type="Gene3D" id="3.40.1090.10">
    <property type="entry name" value="Cytosolic phospholipase A2 catalytic domain"/>
    <property type="match status" value="1"/>
</dbReference>
<dbReference type="SUPFAM" id="SSF52151">
    <property type="entry name" value="FabD/lysophospholipase-like"/>
    <property type="match status" value="1"/>
</dbReference>
<dbReference type="SMART" id="SM00100">
    <property type="entry name" value="cNMP"/>
    <property type="match status" value="1"/>
</dbReference>
<dbReference type="InterPro" id="IPR014710">
    <property type="entry name" value="RmlC-like_jellyroll"/>
</dbReference>
<dbReference type="PANTHER" id="PTHR14226">
    <property type="entry name" value="NEUROPATHY TARGET ESTERASE/SWISS CHEESE D.MELANOGASTER"/>
    <property type="match status" value="1"/>
</dbReference>
<evidence type="ECO:0000256" key="1">
    <source>
        <dbReference type="ARBA" id="ARBA00006636"/>
    </source>
</evidence>
<feature type="active site" description="Proton acceptor" evidence="5">
    <location>
        <position position="450"/>
    </location>
</feature>
<evidence type="ECO:0000256" key="3">
    <source>
        <dbReference type="ARBA" id="ARBA00022963"/>
    </source>
</evidence>
<dbReference type="InterPro" id="IPR016035">
    <property type="entry name" value="Acyl_Trfase/lysoPLipase"/>
</dbReference>
<dbReference type="InterPro" id="IPR002641">
    <property type="entry name" value="PNPLA_dom"/>
</dbReference>
<reference evidence="9" key="1">
    <citation type="submission" date="2023-07" db="EMBL/GenBank/DDBJ databases">
        <title>Brevundimonas soil sp. nov., isolated from the soil of chemical plant.</title>
        <authorList>
            <person name="Wu N."/>
        </authorList>
    </citation>
    <scope>NUCLEOTIDE SEQUENCE</scope>
    <source>
        <strain evidence="9">XZ-24</strain>
    </source>
</reference>
<evidence type="ECO:0000256" key="4">
    <source>
        <dbReference type="ARBA" id="ARBA00023098"/>
    </source>
</evidence>
<dbReference type="CDD" id="cd00038">
    <property type="entry name" value="CAP_ED"/>
    <property type="match status" value="1"/>
</dbReference>
<comment type="caution">
    <text evidence="9">The sequence shown here is derived from an EMBL/GenBank/DDBJ whole genome shotgun (WGS) entry which is preliminary data.</text>
</comment>
<keyword evidence="10" id="KW-1185">Reference proteome</keyword>
<evidence type="ECO:0000313" key="9">
    <source>
        <dbReference type="EMBL" id="MDO1560311.1"/>
    </source>
</evidence>
<accession>A0ABT8SPK7</accession>
<dbReference type="EMBL" id="JAUKTR010000006">
    <property type="protein sequence ID" value="MDO1560311.1"/>
    <property type="molecule type" value="Genomic_DNA"/>
</dbReference>
<dbReference type="Pfam" id="PF00027">
    <property type="entry name" value="cNMP_binding"/>
    <property type="match status" value="1"/>
</dbReference>
<keyword evidence="3 5" id="KW-0442">Lipid degradation</keyword>
<feature type="short sequence motif" description="DGA/G" evidence="5">
    <location>
        <begin position="450"/>
        <end position="452"/>
    </location>
</feature>
<dbReference type="PROSITE" id="PS51635">
    <property type="entry name" value="PNPLA"/>
    <property type="match status" value="1"/>
</dbReference>
<feature type="compositionally biased region" description="Basic residues" evidence="6">
    <location>
        <begin position="601"/>
        <end position="612"/>
    </location>
</feature>
<evidence type="ECO:0000259" key="7">
    <source>
        <dbReference type="PROSITE" id="PS50042"/>
    </source>
</evidence>
<dbReference type="SUPFAM" id="SSF51206">
    <property type="entry name" value="cAMP-binding domain-like"/>
    <property type="match status" value="1"/>
</dbReference>
<dbReference type="PANTHER" id="PTHR14226:SF29">
    <property type="entry name" value="NEUROPATHY TARGET ESTERASE SWS"/>
    <property type="match status" value="1"/>
</dbReference>
<feature type="short sequence motif" description="GXSXG" evidence="5">
    <location>
        <begin position="334"/>
        <end position="338"/>
    </location>
</feature>
<dbReference type="Proteomes" id="UP001169063">
    <property type="component" value="Unassembled WGS sequence"/>
</dbReference>
<dbReference type="PROSITE" id="PS50042">
    <property type="entry name" value="CNMP_BINDING_3"/>
    <property type="match status" value="1"/>
</dbReference>
<evidence type="ECO:0000313" key="10">
    <source>
        <dbReference type="Proteomes" id="UP001169063"/>
    </source>
</evidence>
<evidence type="ECO:0000256" key="5">
    <source>
        <dbReference type="PROSITE-ProRule" id="PRU01161"/>
    </source>
</evidence>
<feature type="compositionally biased region" description="Pro residues" evidence="6">
    <location>
        <begin position="585"/>
        <end position="596"/>
    </location>
</feature>
<dbReference type="Gene3D" id="2.60.120.10">
    <property type="entry name" value="Jelly Rolls"/>
    <property type="match status" value="1"/>
</dbReference>
<feature type="domain" description="Cyclic nucleotide-binding" evidence="7">
    <location>
        <begin position="34"/>
        <end position="135"/>
    </location>
</feature>
<sequence length="612" mass="65923">MKKRGQDNNLEAALSRLFAVAGDRAAPGGQASWFSLTGGERLFSAGDAAETLFLLKAGRLGVFRREEGRPSQFLGVVRPGEPVGEMSLLAGTPHSSTVVALRDSELLALPRDAFFEAARREPEVMTEMARLMIRRARDQGSGVAEPSVFGFIGLREPLVRPIVDRIAAEMEALGFTARVIGSDAMPSVAEWFSSIEDDYDVILYVAETEESAWAHFIRRQVDRLFLMADMADRPTASKAAARPLPGDERLTDLILIRRGPQPPKGTPAWLDAIQPARWLHMIEGEAADEARLARLLTGTAVGLVLSGGGARAYAHVGAAKALSEAGVDCDVFAGVSMGAIVSAGLALGWTQAELETRIREAFVEASPLSDIALPILAMTQGRKVEQLLKTHFGDIEISDMPLPWLCVSTDLTNGGFVVHRRGKLREALRATISLPGVMPPVIQGGAVLVDGAVVKNFPADVLRAEHAGPIVGVDVTRARGVQPEAVDGLTSAWRWVRSGRWRQGPPIVSILMRSATLSSEGDVKAARQAVDVLVSPNLDGVEIRDWKAFEPAVAAGRAATEAALALLDGPLTHLRVRKRLVAQPPEAPLEPPPEPWPLRARPSRWGRKKRGD</sequence>
<organism evidence="9 10">
    <name type="scientific">Peiella sedimenti</name>
    <dbReference type="NCBI Taxonomy" id="3061083"/>
    <lineage>
        <taxon>Bacteria</taxon>
        <taxon>Pseudomonadati</taxon>
        <taxon>Pseudomonadota</taxon>
        <taxon>Alphaproteobacteria</taxon>
        <taxon>Caulobacterales</taxon>
        <taxon>Caulobacteraceae</taxon>
        <taxon>Peiella</taxon>
    </lineage>
</organism>
<dbReference type="InterPro" id="IPR050301">
    <property type="entry name" value="NTE"/>
</dbReference>
<feature type="region of interest" description="Disordered" evidence="6">
    <location>
        <begin position="583"/>
        <end position="612"/>
    </location>
</feature>
<evidence type="ECO:0000256" key="2">
    <source>
        <dbReference type="ARBA" id="ARBA00022801"/>
    </source>
</evidence>
<keyword evidence="4 5" id="KW-0443">Lipid metabolism</keyword>
<dbReference type="InterPro" id="IPR018490">
    <property type="entry name" value="cNMP-bd_dom_sf"/>
</dbReference>
<proteinExistence type="inferred from homology"/>
<feature type="active site" description="Nucleophile" evidence="5">
    <location>
        <position position="336"/>
    </location>
</feature>
<dbReference type="CDD" id="cd07205">
    <property type="entry name" value="Pat_PNPLA6_PNPLA7_NTE1_like"/>
    <property type="match status" value="1"/>
</dbReference>
<dbReference type="RefSeq" id="WP_302110743.1">
    <property type="nucleotide sequence ID" value="NZ_JAUKTR010000006.1"/>
</dbReference>
<dbReference type="Pfam" id="PF01734">
    <property type="entry name" value="Patatin"/>
    <property type="match status" value="1"/>
</dbReference>